<reference evidence="8 9" key="1">
    <citation type="submission" date="2020-04" db="EMBL/GenBank/DDBJ databases">
        <title>Zoogloea sp. G-4-1-14 isolated from soil.</title>
        <authorList>
            <person name="Dahal R.H."/>
        </authorList>
    </citation>
    <scope>NUCLEOTIDE SEQUENCE [LARGE SCALE GENOMIC DNA]</scope>
    <source>
        <strain evidence="8 9">G-4-1-14</strain>
    </source>
</reference>
<keyword evidence="5" id="KW-0804">Transcription</keyword>
<evidence type="ECO:0000256" key="5">
    <source>
        <dbReference type="ARBA" id="ARBA00023163"/>
    </source>
</evidence>
<dbReference type="GO" id="GO:0005829">
    <property type="term" value="C:cytosol"/>
    <property type="evidence" value="ECO:0007669"/>
    <property type="project" value="TreeGrafter"/>
</dbReference>
<accession>A0A848G4E7</accession>
<evidence type="ECO:0000256" key="1">
    <source>
        <dbReference type="ARBA" id="ARBA00022553"/>
    </source>
</evidence>
<gene>
    <name evidence="8" type="ORF">HHL15_10255</name>
</gene>
<evidence type="ECO:0000256" key="3">
    <source>
        <dbReference type="ARBA" id="ARBA00023015"/>
    </source>
</evidence>
<dbReference type="RefSeq" id="WP_169145662.1">
    <property type="nucleotide sequence ID" value="NZ_JABBGA010000006.1"/>
</dbReference>
<dbReference type="InterPro" id="IPR001789">
    <property type="entry name" value="Sig_transdc_resp-reg_receiver"/>
</dbReference>
<keyword evidence="1 6" id="KW-0597">Phosphoprotein</keyword>
<keyword evidence="9" id="KW-1185">Reference proteome</keyword>
<evidence type="ECO:0000256" key="6">
    <source>
        <dbReference type="PROSITE-ProRule" id="PRU00169"/>
    </source>
</evidence>
<organism evidence="8 9">
    <name type="scientific">Zoogloea dura</name>
    <dbReference type="NCBI Taxonomy" id="2728840"/>
    <lineage>
        <taxon>Bacteria</taxon>
        <taxon>Pseudomonadati</taxon>
        <taxon>Pseudomonadota</taxon>
        <taxon>Betaproteobacteria</taxon>
        <taxon>Rhodocyclales</taxon>
        <taxon>Zoogloeaceae</taxon>
        <taxon>Zoogloea</taxon>
    </lineage>
</organism>
<dbReference type="Proteomes" id="UP000580043">
    <property type="component" value="Unassembled WGS sequence"/>
</dbReference>
<dbReference type="PANTHER" id="PTHR48111">
    <property type="entry name" value="REGULATOR OF RPOS"/>
    <property type="match status" value="1"/>
</dbReference>
<dbReference type="Pfam" id="PF00072">
    <property type="entry name" value="Response_reg"/>
    <property type="match status" value="1"/>
</dbReference>
<evidence type="ECO:0000259" key="7">
    <source>
        <dbReference type="PROSITE" id="PS50110"/>
    </source>
</evidence>
<dbReference type="Gene3D" id="3.40.50.2300">
    <property type="match status" value="1"/>
</dbReference>
<dbReference type="PROSITE" id="PS50110">
    <property type="entry name" value="RESPONSE_REGULATORY"/>
    <property type="match status" value="1"/>
</dbReference>
<feature type="modified residue" description="4-aspartylphosphate" evidence="6">
    <location>
        <position position="55"/>
    </location>
</feature>
<evidence type="ECO:0000313" key="8">
    <source>
        <dbReference type="EMBL" id="NML26124.1"/>
    </source>
</evidence>
<dbReference type="SUPFAM" id="SSF52172">
    <property type="entry name" value="CheY-like"/>
    <property type="match status" value="1"/>
</dbReference>
<sequence length="376" mass="41106">MSNRAYKVFIVDDDPSSRLVSSFCFKSAEFEVVQLESGEACLAALDQVPDIVLLDIEMPGLDGVTTCKAIREAGLMSTQVIFVSVRNDLETRLRAYDAGGNDYIVKPVLPDELEPKVAVAKHVLEQQRELEERVEQASSIAFSAMSSAAELGTVLHFLQSSFASHSVAGLNAALADALNQYGVEYILELRAGGESVCFSGQGAATQLEKSILEHVRLMDRIFQFHDRMVINYPSITLLVHGLPIEDETRLGRMRDNLALLVEGADSRLKALSGQVLLSRQARGIGDAAIRLSAALEVIEQEQATLRLNALCVMDTFIAELERSFVHLGLSERQEALLSDMARKAAAQVGGVLSQGRTTTDHLHEVGQSLRHLHAEH</sequence>
<dbReference type="InterPro" id="IPR011006">
    <property type="entry name" value="CheY-like_superfamily"/>
</dbReference>
<dbReference type="CDD" id="cd17574">
    <property type="entry name" value="REC_OmpR"/>
    <property type="match status" value="1"/>
</dbReference>
<evidence type="ECO:0000313" key="9">
    <source>
        <dbReference type="Proteomes" id="UP000580043"/>
    </source>
</evidence>
<dbReference type="InterPro" id="IPR039420">
    <property type="entry name" value="WalR-like"/>
</dbReference>
<evidence type="ECO:0000256" key="4">
    <source>
        <dbReference type="ARBA" id="ARBA00023125"/>
    </source>
</evidence>
<keyword evidence="2" id="KW-0902">Two-component regulatory system</keyword>
<dbReference type="PANTHER" id="PTHR48111:SF1">
    <property type="entry name" value="TWO-COMPONENT RESPONSE REGULATOR ORR33"/>
    <property type="match status" value="1"/>
</dbReference>
<evidence type="ECO:0000256" key="2">
    <source>
        <dbReference type="ARBA" id="ARBA00023012"/>
    </source>
</evidence>
<protein>
    <submittedName>
        <fullName evidence="8">Response regulator</fullName>
    </submittedName>
</protein>
<keyword evidence="3" id="KW-0805">Transcription regulation</keyword>
<keyword evidence="4" id="KW-0238">DNA-binding</keyword>
<dbReference type="GO" id="GO:0032993">
    <property type="term" value="C:protein-DNA complex"/>
    <property type="evidence" value="ECO:0007669"/>
    <property type="project" value="TreeGrafter"/>
</dbReference>
<dbReference type="GO" id="GO:0000156">
    <property type="term" value="F:phosphorelay response regulator activity"/>
    <property type="evidence" value="ECO:0007669"/>
    <property type="project" value="TreeGrafter"/>
</dbReference>
<feature type="domain" description="Response regulatory" evidence="7">
    <location>
        <begin position="7"/>
        <end position="121"/>
    </location>
</feature>
<proteinExistence type="predicted"/>
<comment type="caution">
    <text evidence="8">The sequence shown here is derived from an EMBL/GenBank/DDBJ whole genome shotgun (WGS) entry which is preliminary data.</text>
</comment>
<name>A0A848G4E7_9RHOO</name>
<dbReference type="EMBL" id="JABBGA010000006">
    <property type="protein sequence ID" value="NML26124.1"/>
    <property type="molecule type" value="Genomic_DNA"/>
</dbReference>
<dbReference type="SMART" id="SM00448">
    <property type="entry name" value="REC"/>
    <property type="match status" value="1"/>
</dbReference>
<dbReference type="AlphaFoldDB" id="A0A848G4E7"/>
<dbReference type="GO" id="GO:0006355">
    <property type="term" value="P:regulation of DNA-templated transcription"/>
    <property type="evidence" value="ECO:0007669"/>
    <property type="project" value="TreeGrafter"/>
</dbReference>
<dbReference type="GO" id="GO:0000976">
    <property type="term" value="F:transcription cis-regulatory region binding"/>
    <property type="evidence" value="ECO:0007669"/>
    <property type="project" value="TreeGrafter"/>
</dbReference>